<dbReference type="Proteomes" id="UP000293360">
    <property type="component" value="Unassembled WGS sequence"/>
</dbReference>
<dbReference type="OrthoDB" id="428577at2759"/>
<name>A0A4Q4T5R4_9PEZI</name>
<protein>
    <submittedName>
        <fullName evidence="1">Uncharacterized protein</fullName>
    </submittedName>
</protein>
<evidence type="ECO:0000313" key="2">
    <source>
        <dbReference type="Proteomes" id="UP000293360"/>
    </source>
</evidence>
<organism evidence="1 2">
    <name type="scientific">Monosporascus ibericus</name>
    <dbReference type="NCBI Taxonomy" id="155417"/>
    <lineage>
        <taxon>Eukaryota</taxon>
        <taxon>Fungi</taxon>
        <taxon>Dikarya</taxon>
        <taxon>Ascomycota</taxon>
        <taxon>Pezizomycotina</taxon>
        <taxon>Sordariomycetes</taxon>
        <taxon>Xylariomycetidae</taxon>
        <taxon>Xylariales</taxon>
        <taxon>Xylariales incertae sedis</taxon>
        <taxon>Monosporascus</taxon>
    </lineage>
</organism>
<evidence type="ECO:0000313" key="1">
    <source>
        <dbReference type="EMBL" id="RYO99412.1"/>
    </source>
</evidence>
<dbReference type="SUPFAM" id="SSF54236">
    <property type="entry name" value="Ubiquitin-like"/>
    <property type="match status" value="1"/>
</dbReference>
<dbReference type="EMBL" id="QJNU01000420">
    <property type="protein sequence ID" value="RYO99412.1"/>
    <property type="molecule type" value="Genomic_DNA"/>
</dbReference>
<accession>A0A4Q4T5R4</accession>
<gene>
    <name evidence="1" type="ORF">DL764_006807</name>
</gene>
<sequence length="321" mass="35106">MIKIYCGGVNVVSAEHHSEDLSTKFRRLKLNMDKESIQDYIVTPEQLWVDGIATEPGIMRQFVAMPMGQGYTVEAQLTGKEINGGLQFEITSSLIKEITSTSHAENDFSVNIKTMSGKTFTVPCKLMELVLEIKRHIQDREVGVGGGPESEMGIAAGGKIKQTIAQDRHDPRIWEDQVTLTIPVHILNTAAFRAVTGHTPPPCPIDASTYAEAHLPFFGLYEEPSSIAGHFEALKSVNEIEQDRGLAEMSEPSVKPRLVKLDRHGRAIPTGSQVDLSAAVDDPDGILSPAGPLCEFRTLADLERELKSLMLDSALSDTLEG</sequence>
<dbReference type="STRING" id="155417.A0A4Q4T5R4"/>
<dbReference type="AlphaFoldDB" id="A0A4Q4T5R4"/>
<dbReference type="Gene3D" id="3.10.20.90">
    <property type="entry name" value="Phosphatidylinositol 3-kinase Catalytic Subunit, Chain A, domain 1"/>
    <property type="match status" value="1"/>
</dbReference>
<dbReference type="CDD" id="cd17039">
    <property type="entry name" value="Ubl_ubiquitin_like"/>
    <property type="match status" value="1"/>
</dbReference>
<reference evidence="1 2" key="1">
    <citation type="submission" date="2018-06" db="EMBL/GenBank/DDBJ databases">
        <title>Complete Genomes of Monosporascus.</title>
        <authorList>
            <person name="Robinson A.J."/>
            <person name="Natvig D.O."/>
        </authorList>
    </citation>
    <scope>NUCLEOTIDE SEQUENCE [LARGE SCALE GENOMIC DNA]</scope>
    <source>
        <strain evidence="1 2">CBS 110550</strain>
    </source>
</reference>
<dbReference type="InterPro" id="IPR029071">
    <property type="entry name" value="Ubiquitin-like_domsf"/>
</dbReference>
<proteinExistence type="predicted"/>
<keyword evidence="2" id="KW-1185">Reference proteome</keyword>
<comment type="caution">
    <text evidence="1">The sequence shown here is derived from an EMBL/GenBank/DDBJ whole genome shotgun (WGS) entry which is preliminary data.</text>
</comment>